<feature type="transmembrane region" description="Helical" evidence="5">
    <location>
        <begin position="78"/>
        <end position="100"/>
    </location>
</feature>
<dbReference type="Proteomes" id="UP000199062">
    <property type="component" value="Unassembled WGS sequence"/>
</dbReference>
<protein>
    <submittedName>
        <fullName evidence="7">Yip1 domain-containing protein</fullName>
    </submittedName>
</protein>
<evidence type="ECO:0000256" key="2">
    <source>
        <dbReference type="ARBA" id="ARBA00022692"/>
    </source>
</evidence>
<dbReference type="AlphaFoldDB" id="A0A1I6KI84"/>
<comment type="subcellular location">
    <subcellularLocation>
        <location evidence="1">Membrane</location>
        <topology evidence="1">Multi-pass membrane protein</topology>
    </subcellularLocation>
</comment>
<proteinExistence type="predicted"/>
<evidence type="ECO:0000256" key="3">
    <source>
        <dbReference type="ARBA" id="ARBA00022989"/>
    </source>
</evidence>
<dbReference type="RefSeq" id="WP_089814100.1">
    <property type="nucleotide sequence ID" value="NZ_FOZK01000001.1"/>
</dbReference>
<dbReference type="GO" id="GO:0016020">
    <property type="term" value="C:membrane"/>
    <property type="evidence" value="ECO:0007669"/>
    <property type="project" value="UniProtKB-SubCell"/>
</dbReference>
<dbReference type="InterPro" id="IPR006977">
    <property type="entry name" value="Yip1_dom"/>
</dbReference>
<evidence type="ECO:0000256" key="5">
    <source>
        <dbReference type="SAM" id="Phobius"/>
    </source>
</evidence>
<organism evidence="7 8">
    <name type="scientific">Halomicrobium zhouii</name>
    <dbReference type="NCBI Taxonomy" id="767519"/>
    <lineage>
        <taxon>Archaea</taxon>
        <taxon>Methanobacteriati</taxon>
        <taxon>Methanobacteriota</taxon>
        <taxon>Stenosarchaea group</taxon>
        <taxon>Halobacteria</taxon>
        <taxon>Halobacteriales</taxon>
        <taxon>Haloarculaceae</taxon>
        <taxon>Halomicrobium</taxon>
    </lineage>
</organism>
<evidence type="ECO:0000313" key="7">
    <source>
        <dbReference type="EMBL" id="SFR90580.1"/>
    </source>
</evidence>
<dbReference type="Pfam" id="PF04893">
    <property type="entry name" value="Yip1"/>
    <property type="match status" value="1"/>
</dbReference>
<feature type="transmembrane region" description="Helical" evidence="5">
    <location>
        <begin position="202"/>
        <end position="221"/>
    </location>
</feature>
<feature type="transmembrane region" description="Helical" evidence="5">
    <location>
        <begin position="173"/>
        <end position="190"/>
    </location>
</feature>
<evidence type="ECO:0000256" key="1">
    <source>
        <dbReference type="ARBA" id="ARBA00004141"/>
    </source>
</evidence>
<evidence type="ECO:0000313" key="8">
    <source>
        <dbReference type="Proteomes" id="UP000199062"/>
    </source>
</evidence>
<keyword evidence="3 5" id="KW-1133">Transmembrane helix</keyword>
<accession>A0A1I6KI84</accession>
<keyword evidence="8" id="KW-1185">Reference proteome</keyword>
<gene>
    <name evidence="7" type="ORF">SAMN05216559_0809</name>
</gene>
<dbReference type="EMBL" id="FOZK01000001">
    <property type="protein sequence ID" value="SFR90580.1"/>
    <property type="molecule type" value="Genomic_DNA"/>
</dbReference>
<feature type="transmembrane region" description="Helical" evidence="5">
    <location>
        <begin position="30"/>
        <end position="51"/>
    </location>
</feature>
<keyword evidence="2 5" id="KW-0812">Transmembrane</keyword>
<feature type="domain" description="Yip1" evidence="6">
    <location>
        <begin position="8"/>
        <end position="220"/>
    </location>
</feature>
<evidence type="ECO:0000256" key="4">
    <source>
        <dbReference type="ARBA" id="ARBA00023136"/>
    </source>
</evidence>
<reference evidence="7 8" key="1">
    <citation type="submission" date="2016-10" db="EMBL/GenBank/DDBJ databases">
        <authorList>
            <person name="de Groot N.N."/>
        </authorList>
    </citation>
    <scope>NUCLEOTIDE SEQUENCE [LARGE SCALE GENOMIC DNA]</scope>
    <source>
        <strain evidence="7 8">CGMCC 1.10457</strain>
    </source>
</reference>
<sequence>MTVRLRSLFVRPGDAFAEVPDRPSLLTPGLVVFALGVVVAVQSVPLMALALGDASAHSLQFATGDGLLAVQSAAPFNLAVNVGAAFAPWLALAAVTHAGARLAGGTGTPRQTLAAVAWCGVPWLFVYGASVVIAAAIAATTDATLAAALGGHSLAFVEGRPPAYFDGSGVLDVRAWLFVAGLALSARIWARAVTSAHGPRLTRGANVLAAVVVALAVLTVLL</sequence>
<keyword evidence="4 5" id="KW-0472">Membrane</keyword>
<evidence type="ECO:0000259" key="6">
    <source>
        <dbReference type="Pfam" id="PF04893"/>
    </source>
</evidence>
<feature type="transmembrane region" description="Helical" evidence="5">
    <location>
        <begin position="112"/>
        <end position="139"/>
    </location>
</feature>
<name>A0A1I6KI84_9EURY</name>